<keyword evidence="16" id="KW-0472">Membrane</keyword>
<evidence type="ECO:0000256" key="11">
    <source>
        <dbReference type="ARBA" id="ARBA00022729"/>
    </source>
</evidence>
<evidence type="ECO:0000256" key="12">
    <source>
        <dbReference type="ARBA" id="ARBA00022801"/>
    </source>
</evidence>
<evidence type="ECO:0000256" key="17">
    <source>
        <dbReference type="ARBA" id="ARBA00023237"/>
    </source>
</evidence>
<keyword evidence="15" id="KW-0443">Lipid metabolism</keyword>
<feature type="binding site" description="in dimeric form" evidence="20">
    <location>
        <position position="144"/>
    </location>
    <ligand>
        <name>Ca(2+)</name>
        <dbReference type="ChEBI" id="CHEBI:29108"/>
        <label>1</label>
    </ligand>
</feature>
<reference evidence="21" key="1">
    <citation type="journal article" date="2014" name="Int. J. Syst. Evol. Microbiol.">
        <title>Complete genome sequence of Corynebacterium casei LMG S-19264T (=DSM 44701T), isolated from a smear-ripened cheese.</title>
        <authorList>
            <consortium name="US DOE Joint Genome Institute (JGI-PGF)"/>
            <person name="Walter F."/>
            <person name="Albersmeier A."/>
            <person name="Kalinowski J."/>
            <person name="Ruckert C."/>
        </authorList>
    </citation>
    <scope>NUCLEOTIDE SEQUENCE</scope>
    <source>
        <strain evidence="21">KCTC 12368</strain>
    </source>
</reference>
<comment type="caution">
    <text evidence="21">The sequence shown here is derived from an EMBL/GenBank/DDBJ whole genome shotgun (WGS) entry which is preliminary data.</text>
</comment>
<comment type="catalytic activity">
    <reaction evidence="1">
        <text>a 1,2-diacyl-sn-glycero-3-phosphocholine + H2O = a 2-acyl-sn-glycero-3-phosphocholine + a fatty acid + H(+)</text>
        <dbReference type="Rhea" id="RHEA:18689"/>
        <dbReference type="ChEBI" id="CHEBI:15377"/>
        <dbReference type="ChEBI" id="CHEBI:15378"/>
        <dbReference type="ChEBI" id="CHEBI:28868"/>
        <dbReference type="ChEBI" id="CHEBI:57643"/>
        <dbReference type="ChEBI" id="CHEBI:57875"/>
        <dbReference type="EC" id="3.1.1.32"/>
    </reaction>
</comment>
<dbReference type="GO" id="GO:0005509">
    <property type="term" value="F:calcium ion binding"/>
    <property type="evidence" value="ECO:0007669"/>
    <property type="project" value="TreeGrafter"/>
</dbReference>
<dbReference type="PANTHER" id="PTHR40457:SF1">
    <property type="entry name" value="PHOSPHOLIPASE A1"/>
    <property type="match status" value="1"/>
</dbReference>
<dbReference type="EMBL" id="BMWX01000002">
    <property type="protein sequence ID" value="GGZ21788.1"/>
    <property type="molecule type" value="Genomic_DNA"/>
</dbReference>
<keyword evidence="13 20" id="KW-0106">Calcium</keyword>
<dbReference type="GO" id="GO:0004623">
    <property type="term" value="F:phospholipase A2 activity"/>
    <property type="evidence" value="ECO:0007669"/>
    <property type="project" value="UniProtKB-EC"/>
</dbReference>
<evidence type="ECO:0000256" key="6">
    <source>
        <dbReference type="ARBA" id="ARBA00013179"/>
    </source>
</evidence>
<dbReference type="Pfam" id="PF02253">
    <property type="entry name" value="PLA1"/>
    <property type="match status" value="1"/>
</dbReference>
<dbReference type="AlphaFoldDB" id="A0A918UN54"/>
<comment type="similarity">
    <text evidence="4">Belongs to the phospholipase A1 family.</text>
</comment>
<dbReference type="EC" id="3.1.1.32" evidence="6"/>
<evidence type="ECO:0000256" key="5">
    <source>
        <dbReference type="ARBA" id="ARBA00011702"/>
    </source>
</evidence>
<dbReference type="InterPro" id="IPR003187">
    <property type="entry name" value="PLipase_A1"/>
</dbReference>
<gene>
    <name evidence="21" type="ORF">GCM10007049_13180</name>
</gene>
<evidence type="ECO:0000313" key="22">
    <source>
        <dbReference type="Proteomes" id="UP000619457"/>
    </source>
</evidence>
<evidence type="ECO:0000256" key="1">
    <source>
        <dbReference type="ARBA" id="ARBA00000111"/>
    </source>
</evidence>
<feature type="binding site" description="in dimeric form" evidence="20">
    <location>
        <position position="98"/>
    </location>
    <ligand>
        <name>Ca(2+)</name>
        <dbReference type="ChEBI" id="CHEBI:29108"/>
        <label>1</label>
    </ligand>
</feature>
<feature type="active site" description="Proton acceptor" evidence="19">
    <location>
        <position position="134"/>
    </location>
</feature>
<evidence type="ECO:0000256" key="4">
    <source>
        <dbReference type="ARBA" id="ARBA00010525"/>
    </source>
</evidence>
<comment type="subcellular location">
    <subcellularLocation>
        <location evidence="3">Cell outer membrane</location>
        <topology evidence="3">Multi-pass membrane protein</topology>
    </subcellularLocation>
</comment>
<protein>
    <recommendedName>
        <fullName evidence="18">Phosphatidylcholine 1-acylhydrolase</fullName>
        <ecNumber evidence="6">3.1.1.32</ecNumber>
        <ecNumber evidence="7">3.1.1.4</ecNumber>
    </recommendedName>
</protein>
<evidence type="ECO:0000256" key="14">
    <source>
        <dbReference type="ARBA" id="ARBA00022963"/>
    </source>
</evidence>
<evidence type="ECO:0000256" key="18">
    <source>
        <dbReference type="ARBA" id="ARBA00032375"/>
    </source>
</evidence>
<evidence type="ECO:0000256" key="15">
    <source>
        <dbReference type="ARBA" id="ARBA00023098"/>
    </source>
</evidence>
<name>A0A918UN54_9BACT</name>
<comment type="subunit">
    <text evidence="5">Homodimer; dimerization is reversible, and the dimeric form is the active one.</text>
</comment>
<dbReference type="GO" id="GO:0008970">
    <property type="term" value="F:phospholipase A1 activity"/>
    <property type="evidence" value="ECO:0007669"/>
    <property type="project" value="UniProtKB-EC"/>
</dbReference>
<comment type="catalytic activity">
    <reaction evidence="2">
        <text>a 1,2-diacyl-sn-glycero-3-phosphocholine + H2O = a 1-acyl-sn-glycero-3-phosphocholine + a fatty acid + H(+)</text>
        <dbReference type="Rhea" id="RHEA:15801"/>
        <dbReference type="ChEBI" id="CHEBI:15377"/>
        <dbReference type="ChEBI" id="CHEBI:15378"/>
        <dbReference type="ChEBI" id="CHEBI:28868"/>
        <dbReference type="ChEBI" id="CHEBI:57643"/>
        <dbReference type="ChEBI" id="CHEBI:58168"/>
        <dbReference type="EC" id="3.1.1.4"/>
    </reaction>
</comment>
<keyword evidence="14" id="KW-0442">Lipid degradation</keyword>
<feature type="active site" description="Nucleophile" evidence="19">
    <location>
        <position position="136"/>
    </location>
</feature>
<dbReference type="EC" id="3.1.1.4" evidence="7"/>
<evidence type="ECO:0000256" key="7">
    <source>
        <dbReference type="ARBA" id="ARBA00013278"/>
    </source>
</evidence>
<evidence type="ECO:0000256" key="16">
    <source>
        <dbReference type="ARBA" id="ARBA00023136"/>
    </source>
</evidence>
<dbReference type="Proteomes" id="UP000619457">
    <property type="component" value="Unassembled WGS sequence"/>
</dbReference>
<dbReference type="InterPro" id="IPR036541">
    <property type="entry name" value="PLipase_A1_sf"/>
</dbReference>
<dbReference type="GO" id="GO:0016042">
    <property type="term" value="P:lipid catabolic process"/>
    <property type="evidence" value="ECO:0007669"/>
    <property type="project" value="UniProtKB-KW"/>
</dbReference>
<keyword evidence="11" id="KW-0732">Signal</keyword>
<organism evidence="21 22">
    <name type="scientific">Echinicola pacifica</name>
    <dbReference type="NCBI Taxonomy" id="346377"/>
    <lineage>
        <taxon>Bacteria</taxon>
        <taxon>Pseudomonadati</taxon>
        <taxon>Bacteroidota</taxon>
        <taxon>Cytophagia</taxon>
        <taxon>Cytophagales</taxon>
        <taxon>Cyclobacteriaceae</taxon>
        <taxon>Echinicola</taxon>
    </lineage>
</organism>
<keyword evidence="12" id="KW-0378">Hydrolase</keyword>
<dbReference type="GO" id="GO:0009279">
    <property type="term" value="C:cell outer membrane"/>
    <property type="evidence" value="ECO:0007669"/>
    <property type="project" value="UniProtKB-SubCell"/>
</dbReference>
<keyword evidence="8" id="KW-1134">Transmembrane beta strand</keyword>
<evidence type="ECO:0000313" key="21">
    <source>
        <dbReference type="EMBL" id="GGZ21788.1"/>
    </source>
</evidence>
<keyword evidence="10 20" id="KW-0479">Metal-binding</keyword>
<evidence type="ECO:0000256" key="19">
    <source>
        <dbReference type="PIRSR" id="PIRSR603187-1"/>
    </source>
</evidence>
<evidence type="ECO:0000256" key="3">
    <source>
        <dbReference type="ARBA" id="ARBA00004571"/>
    </source>
</evidence>
<keyword evidence="22" id="KW-1185">Reference proteome</keyword>
<keyword evidence="9" id="KW-0812">Transmembrane</keyword>
<dbReference type="PRINTS" id="PR01486">
    <property type="entry name" value="PHPHLIPASEA1"/>
</dbReference>
<dbReference type="Gene3D" id="2.40.230.10">
    <property type="entry name" value="Phospholipase A1"/>
    <property type="match status" value="1"/>
</dbReference>
<comment type="cofactor">
    <cofactor evidence="20">
        <name>Ca(2+)</name>
        <dbReference type="ChEBI" id="CHEBI:29108"/>
    </cofactor>
    <text evidence="20">Binds 1 Ca(2+) ion per monomer.</text>
</comment>
<evidence type="ECO:0000256" key="2">
    <source>
        <dbReference type="ARBA" id="ARBA00001604"/>
    </source>
</evidence>
<feature type="binding site" description="in dimeric form" evidence="20">
    <location>
        <position position="139"/>
    </location>
    <ligand>
        <name>Ca(2+)</name>
        <dbReference type="ChEBI" id="CHEBI:29108"/>
        <label>1</label>
    </ligand>
</feature>
<evidence type="ECO:0000256" key="10">
    <source>
        <dbReference type="ARBA" id="ARBA00022723"/>
    </source>
</evidence>
<evidence type="ECO:0000256" key="13">
    <source>
        <dbReference type="ARBA" id="ARBA00022837"/>
    </source>
</evidence>
<dbReference type="SUPFAM" id="SSF56931">
    <property type="entry name" value="Outer membrane phospholipase A (OMPLA)"/>
    <property type="match status" value="1"/>
</dbReference>
<sequence length="263" mass="30821">MSQRWELDEPDKLGTFRLTSYNPFYITAGRRTNSPNTLPQSENPLYSASESKPYNNYEARFQLSFKTKVLQSFLFGHGDLWLGYTQVAHWQIYNTDLSRAFREMNFEPELILNFPINFNFIGFKVKMAGVGFNHQSNGRDLPYSRSWNRVMFHIGMERNNLQIFLKPWIRLVDEEDENPLITDYIGRAQANVIYKIKKHNFYVVGTNSLSFPDNHGSIQFNYIYPIKAHLRAQLQIFNGYGETLIDYNHKQTTVGLGISFVDW</sequence>
<proteinExistence type="inferred from homology"/>
<accession>A0A918UN54</accession>
<evidence type="ECO:0000256" key="9">
    <source>
        <dbReference type="ARBA" id="ARBA00022692"/>
    </source>
</evidence>
<reference evidence="21" key="2">
    <citation type="submission" date="2020-09" db="EMBL/GenBank/DDBJ databases">
        <authorList>
            <person name="Sun Q."/>
            <person name="Kim S."/>
        </authorList>
    </citation>
    <scope>NUCLEOTIDE SEQUENCE</scope>
    <source>
        <strain evidence="21">KCTC 12368</strain>
    </source>
</reference>
<evidence type="ECO:0000256" key="8">
    <source>
        <dbReference type="ARBA" id="ARBA00022452"/>
    </source>
</evidence>
<evidence type="ECO:0000256" key="20">
    <source>
        <dbReference type="PIRSR" id="PIRSR603187-2"/>
    </source>
</evidence>
<keyword evidence="17" id="KW-0998">Cell outer membrane</keyword>
<dbReference type="PANTHER" id="PTHR40457">
    <property type="entry name" value="PHOSPHOLIPASE A1"/>
    <property type="match status" value="1"/>
</dbReference>